<proteinExistence type="predicted"/>
<dbReference type="AlphaFoldDB" id="A0A9D3YDJ9"/>
<reference evidence="1" key="2">
    <citation type="submission" date="2020-11" db="EMBL/GenBank/DDBJ databases">
        <authorList>
            <person name="McCartney M.A."/>
            <person name="Auch B."/>
            <person name="Kono T."/>
            <person name="Mallez S."/>
            <person name="Becker A."/>
            <person name="Gohl D.M."/>
            <person name="Silverstein K.A.T."/>
            <person name="Koren S."/>
            <person name="Bechman K.B."/>
            <person name="Herman A."/>
            <person name="Abrahante J.E."/>
            <person name="Garbe J."/>
        </authorList>
    </citation>
    <scope>NUCLEOTIDE SEQUENCE</scope>
    <source>
        <strain evidence="1">Duluth1</strain>
        <tissue evidence="1">Whole animal</tissue>
    </source>
</reference>
<evidence type="ECO:0000313" key="1">
    <source>
        <dbReference type="EMBL" id="KAH3697857.1"/>
    </source>
</evidence>
<protein>
    <submittedName>
        <fullName evidence="1">Uncharacterized protein</fullName>
    </submittedName>
</protein>
<reference evidence="1" key="1">
    <citation type="journal article" date="2019" name="bioRxiv">
        <title>The Genome of the Zebra Mussel, Dreissena polymorpha: A Resource for Invasive Species Research.</title>
        <authorList>
            <person name="McCartney M.A."/>
            <person name="Auch B."/>
            <person name="Kono T."/>
            <person name="Mallez S."/>
            <person name="Zhang Y."/>
            <person name="Obille A."/>
            <person name="Becker A."/>
            <person name="Abrahante J.E."/>
            <person name="Garbe J."/>
            <person name="Badalamenti J.P."/>
            <person name="Herman A."/>
            <person name="Mangelson H."/>
            <person name="Liachko I."/>
            <person name="Sullivan S."/>
            <person name="Sone E.D."/>
            <person name="Koren S."/>
            <person name="Silverstein K.A.T."/>
            <person name="Beckman K.B."/>
            <person name="Gohl D.M."/>
        </authorList>
    </citation>
    <scope>NUCLEOTIDE SEQUENCE</scope>
    <source>
        <strain evidence="1">Duluth1</strain>
        <tissue evidence="1">Whole animal</tissue>
    </source>
</reference>
<name>A0A9D3YDJ9_DREPO</name>
<sequence length="172" mass="19335">MNRLLSDRATQVDQNKPNITVRTTECCQTELSALILAVAYTYGATVFPTFTTHHVTHHTTHAHGNHTTHAHGNHTTHAQHMTTEHNEKESWSFVYEATTHQMVMHRLHTCYIFTLTPEQQKSVHTNHGILDLEIQLIGMLSTGTQTNVTANSVDPHLKRACGASIFKYIVVS</sequence>
<gene>
    <name evidence="1" type="ORF">DPMN_085367</name>
</gene>
<dbReference type="EMBL" id="JAIWYP010000016">
    <property type="protein sequence ID" value="KAH3697857.1"/>
    <property type="molecule type" value="Genomic_DNA"/>
</dbReference>
<comment type="caution">
    <text evidence="1">The sequence shown here is derived from an EMBL/GenBank/DDBJ whole genome shotgun (WGS) entry which is preliminary data.</text>
</comment>
<keyword evidence="2" id="KW-1185">Reference proteome</keyword>
<dbReference type="Proteomes" id="UP000828390">
    <property type="component" value="Unassembled WGS sequence"/>
</dbReference>
<evidence type="ECO:0000313" key="2">
    <source>
        <dbReference type="Proteomes" id="UP000828390"/>
    </source>
</evidence>
<organism evidence="1 2">
    <name type="scientific">Dreissena polymorpha</name>
    <name type="common">Zebra mussel</name>
    <name type="synonym">Mytilus polymorpha</name>
    <dbReference type="NCBI Taxonomy" id="45954"/>
    <lineage>
        <taxon>Eukaryota</taxon>
        <taxon>Metazoa</taxon>
        <taxon>Spiralia</taxon>
        <taxon>Lophotrochozoa</taxon>
        <taxon>Mollusca</taxon>
        <taxon>Bivalvia</taxon>
        <taxon>Autobranchia</taxon>
        <taxon>Heteroconchia</taxon>
        <taxon>Euheterodonta</taxon>
        <taxon>Imparidentia</taxon>
        <taxon>Neoheterodontei</taxon>
        <taxon>Myida</taxon>
        <taxon>Dreissenoidea</taxon>
        <taxon>Dreissenidae</taxon>
        <taxon>Dreissena</taxon>
    </lineage>
</organism>
<accession>A0A9D3YDJ9</accession>